<keyword evidence="11 19" id="KW-0460">Magnesium</keyword>
<accession>A0AAU7UFR7</accession>
<keyword evidence="10 19" id="KW-0812">Transmembrane</keyword>
<proteinExistence type="inferred from homology"/>
<feature type="transmembrane region" description="Helical" evidence="19">
    <location>
        <begin position="237"/>
        <end position="256"/>
    </location>
</feature>
<dbReference type="AlphaFoldDB" id="A0AAU7UFR7"/>
<evidence type="ECO:0000256" key="2">
    <source>
        <dbReference type="ARBA" id="ARBA00004651"/>
    </source>
</evidence>
<dbReference type="EMBL" id="CP158300">
    <property type="protein sequence ID" value="XBV87219.1"/>
    <property type="molecule type" value="Genomic_DNA"/>
</dbReference>
<feature type="transmembrane region" description="Helical" evidence="19">
    <location>
        <begin position="149"/>
        <end position="169"/>
    </location>
</feature>
<feature type="transmembrane region" description="Helical" evidence="19">
    <location>
        <begin position="49"/>
        <end position="69"/>
    </location>
</feature>
<evidence type="ECO:0000256" key="17">
    <source>
        <dbReference type="ARBA" id="ARBA00048623"/>
    </source>
</evidence>
<evidence type="ECO:0000256" key="12">
    <source>
        <dbReference type="ARBA" id="ARBA00022989"/>
    </source>
</evidence>
<comment type="catalytic activity">
    <reaction evidence="17 19">
        <text>alpha-ribazole + adenosylcob(III)inamide-GDP = adenosylcob(III)alamin + GMP + H(+)</text>
        <dbReference type="Rhea" id="RHEA:16049"/>
        <dbReference type="ChEBI" id="CHEBI:10329"/>
        <dbReference type="ChEBI" id="CHEBI:15378"/>
        <dbReference type="ChEBI" id="CHEBI:18408"/>
        <dbReference type="ChEBI" id="CHEBI:58115"/>
        <dbReference type="ChEBI" id="CHEBI:60487"/>
        <dbReference type="EC" id="2.7.8.26"/>
    </reaction>
</comment>
<dbReference type="PANTHER" id="PTHR34148:SF1">
    <property type="entry name" value="ADENOSYLCOBINAMIDE-GDP RIBAZOLETRANSFERASE"/>
    <property type="match status" value="1"/>
</dbReference>
<dbReference type="GO" id="GO:0008818">
    <property type="term" value="F:cobalamin 5'-phosphate synthase activity"/>
    <property type="evidence" value="ECO:0007669"/>
    <property type="project" value="UniProtKB-UniRule"/>
</dbReference>
<name>A0AAU7UFR7_9DEIO</name>
<dbReference type="GO" id="GO:0005886">
    <property type="term" value="C:plasma membrane"/>
    <property type="evidence" value="ECO:0007669"/>
    <property type="project" value="UniProtKB-SubCell"/>
</dbReference>
<evidence type="ECO:0000256" key="9">
    <source>
        <dbReference type="ARBA" id="ARBA00022679"/>
    </source>
</evidence>
<evidence type="ECO:0000256" key="16">
    <source>
        <dbReference type="ARBA" id="ARBA00032853"/>
    </source>
</evidence>
<evidence type="ECO:0000313" key="20">
    <source>
        <dbReference type="EMBL" id="XBV87219.1"/>
    </source>
</evidence>
<evidence type="ECO:0000256" key="15">
    <source>
        <dbReference type="ARBA" id="ARBA00032605"/>
    </source>
</evidence>
<keyword evidence="7 19" id="KW-1003">Cell membrane</keyword>
<evidence type="ECO:0000256" key="10">
    <source>
        <dbReference type="ARBA" id="ARBA00022692"/>
    </source>
</evidence>
<reference evidence="20" key="1">
    <citation type="submission" date="2024-06" db="EMBL/GenBank/DDBJ databases">
        <title>Draft Genome Sequence of Deinococcus sonorensis Type Strain KR-87, a Biofilm Producing Representative of the Genus Deinococcus.</title>
        <authorList>
            <person name="Boren L.S."/>
            <person name="Grosso R.A."/>
            <person name="Hugenberg-Cox A.N."/>
            <person name="Hill J.T.E."/>
            <person name="Albert C.M."/>
            <person name="Tuohy J.M."/>
        </authorList>
    </citation>
    <scope>NUCLEOTIDE SEQUENCE</scope>
    <source>
        <strain evidence="20">KR-87</strain>
        <plasmid evidence="20">pDson02</plasmid>
    </source>
</reference>
<evidence type="ECO:0000256" key="4">
    <source>
        <dbReference type="ARBA" id="ARBA00010561"/>
    </source>
</evidence>
<feature type="transmembrane region" description="Helical" evidence="19">
    <location>
        <begin position="118"/>
        <end position="137"/>
    </location>
</feature>
<evidence type="ECO:0000256" key="18">
    <source>
        <dbReference type="ARBA" id="ARBA00049504"/>
    </source>
</evidence>
<dbReference type="HAMAP" id="MF_00719">
    <property type="entry name" value="CobS"/>
    <property type="match status" value="1"/>
</dbReference>
<feature type="transmembrane region" description="Helical" evidence="19">
    <location>
        <begin position="205"/>
        <end position="225"/>
    </location>
</feature>
<organism evidence="20">
    <name type="scientific">Deinococcus sonorensis KR-87</name>
    <dbReference type="NCBI Taxonomy" id="694439"/>
    <lineage>
        <taxon>Bacteria</taxon>
        <taxon>Thermotogati</taxon>
        <taxon>Deinococcota</taxon>
        <taxon>Deinococci</taxon>
        <taxon>Deinococcales</taxon>
        <taxon>Deinococcaceae</taxon>
        <taxon>Deinococcus</taxon>
    </lineage>
</organism>
<evidence type="ECO:0000256" key="3">
    <source>
        <dbReference type="ARBA" id="ARBA00004663"/>
    </source>
</evidence>
<evidence type="ECO:0000256" key="14">
    <source>
        <dbReference type="ARBA" id="ARBA00025228"/>
    </source>
</evidence>
<comment type="subcellular location">
    <subcellularLocation>
        <location evidence="2 19">Cell membrane</location>
        <topology evidence="2 19">Multi-pass membrane protein</topology>
    </subcellularLocation>
</comment>
<geneLocation type="plasmid" evidence="20">
    <name>pDson02</name>
</geneLocation>
<keyword evidence="20" id="KW-0614">Plasmid</keyword>
<keyword evidence="8 19" id="KW-0169">Cobalamin biosynthesis</keyword>
<gene>
    <name evidence="19" type="primary">cobS</name>
    <name evidence="20" type="ORF">ABOD76_21220</name>
</gene>
<sequence>MSPSQLPARSAVWTQVVRPAHLALTFLTTFPLPHLNDLQDGEFARASGFYPLAGWAIGGLSALLLWAPLPVAPGVHAALVLAAGLAATGLLHFDGLVDTADAVFAMASPERRLEILRDVHIGAFGLATGGLILLTWWSLLGAARPADLLLAAVLARTVVLVPMNVFPAARTVSIGARSREGRWGTALLVAAPVLLLPGLQLMTSGAFLAALISALLAALLVARFCAGRLGGGINGDVYGSCIIAAELAVLLALQWGR</sequence>
<comment type="cofactor">
    <cofactor evidence="1 19">
        <name>Mg(2+)</name>
        <dbReference type="ChEBI" id="CHEBI:18420"/>
    </cofactor>
</comment>
<keyword evidence="9 19" id="KW-0808">Transferase</keyword>
<evidence type="ECO:0000256" key="5">
    <source>
        <dbReference type="ARBA" id="ARBA00013200"/>
    </source>
</evidence>
<feature type="transmembrane region" description="Helical" evidence="19">
    <location>
        <begin position="75"/>
        <end position="97"/>
    </location>
</feature>
<dbReference type="RefSeq" id="WP_350245369.1">
    <property type="nucleotide sequence ID" value="NZ_CP158300.1"/>
</dbReference>
<comment type="similarity">
    <text evidence="4 19">Belongs to the CobS family.</text>
</comment>
<comment type="pathway">
    <text evidence="3 19">Cofactor biosynthesis; adenosylcobalamin biosynthesis; adenosylcobalamin from cob(II)yrinate a,c-diamide: step 7/7.</text>
</comment>
<evidence type="ECO:0000256" key="19">
    <source>
        <dbReference type="HAMAP-Rule" id="MF_00719"/>
    </source>
</evidence>
<comment type="catalytic activity">
    <reaction evidence="18 19">
        <text>alpha-ribazole 5'-phosphate + adenosylcob(III)inamide-GDP = adenosylcob(III)alamin 5'-phosphate + GMP + H(+)</text>
        <dbReference type="Rhea" id="RHEA:23560"/>
        <dbReference type="ChEBI" id="CHEBI:15378"/>
        <dbReference type="ChEBI" id="CHEBI:57918"/>
        <dbReference type="ChEBI" id="CHEBI:58115"/>
        <dbReference type="ChEBI" id="CHEBI:60487"/>
        <dbReference type="ChEBI" id="CHEBI:60493"/>
        <dbReference type="EC" id="2.7.8.26"/>
    </reaction>
</comment>
<dbReference type="GO" id="GO:0009236">
    <property type="term" value="P:cobalamin biosynthetic process"/>
    <property type="evidence" value="ECO:0007669"/>
    <property type="project" value="UniProtKB-UniRule"/>
</dbReference>
<keyword evidence="13 19" id="KW-0472">Membrane</keyword>
<feature type="transmembrane region" description="Helical" evidence="19">
    <location>
        <begin position="181"/>
        <end position="199"/>
    </location>
</feature>
<keyword evidence="12 19" id="KW-1133">Transmembrane helix</keyword>
<dbReference type="Pfam" id="PF02654">
    <property type="entry name" value="CobS"/>
    <property type="match status" value="1"/>
</dbReference>
<dbReference type="KEGG" id="dsc:ABOD76_21220"/>
<dbReference type="EC" id="2.7.8.26" evidence="5 19"/>
<protein>
    <recommendedName>
        <fullName evidence="6 19">Adenosylcobinamide-GDP ribazoletransferase</fullName>
        <ecNumber evidence="5 19">2.7.8.26</ecNumber>
    </recommendedName>
    <alternativeName>
        <fullName evidence="16 19">Cobalamin synthase</fullName>
    </alternativeName>
    <alternativeName>
        <fullName evidence="15 19">Cobalamin-5'-phosphate synthase</fullName>
    </alternativeName>
</protein>
<comment type="function">
    <text evidence="14 19">Joins adenosylcobinamide-GDP and alpha-ribazole to generate adenosylcobalamin (Ado-cobalamin). Also synthesizes adenosylcobalamin 5'-phosphate from adenosylcobinamide-GDP and alpha-ribazole 5'-phosphate.</text>
</comment>
<evidence type="ECO:0000256" key="1">
    <source>
        <dbReference type="ARBA" id="ARBA00001946"/>
    </source>
</evidence>
<evidence type="ECO:0000256" key="11">
    <source>
        <dbReference type="ARBA" id="ARBA00022842"/>
    </source>
</evidence>
<evidence type="ECO:0000256" key="13">
    <source>
        <dbReference type="ARBA" id="ARBA00023136"/>
    </source>
</evidence>
<evidence type="ECO:0000256" key="8">
    <source>
        <dbReference type="ARBA" id="ARBA00022573"/>
    </source>
</evidence>
<evidence type="ECO:0000256" key="7">
    <source>
        <dbReference type="ARBA" id="ARBA00022475"/>
    </source>
</evidence>
<evidence type="ECO:0000256" key="6">
    <source>
        <dbReference type="ARBA" id="ARBA00015850"/>
    </source>
</evidence>
<dbReference type="GO" id="GO:0051073">
    <property type="term" value="F:adenosylcobinamide-GDP ribazoletransferase activity"/>
    <property type="evidence" value="ECO:0007669"/>
    <property type="project" value="UniProtKB-UniRule"/>
</dbReference>
<dbReference type="InterPro" id="IPR003805">
    <property type="entry name" value="CobS"/>
</dbReference>
<dbReference type="PANTHER" id="PTHR34148">
    <property type="entry name" value="ADENOSYLCOBINAMIDE-GDP RIBAZOLETRANSFERASE"/>
    <property type="match status" value="1"/>
</dbReference>